<reference evidence="12" key="1">
    <citation type="submission" date="2016-10" db="EMBL/GenBank/DDBJ databases">
        <authorList>
            <person name="Varghese N."/>
            <person name="Submissions S."/>
        </authorList>
    </citation>
    <scope>NUCLEOTIDE SEQUENCE [LARGE SCALE GENOMIC DNA]</scope>
    <source>
        <strain evidence="12">DSM 18579</strain>
    </source>
</reference>
<evidence type="ECO:0000313" key="11">
    <source>
        <dbReference type="EMBL" id="SES96302.1"/>
    </source>
</evidence>
<protein>
    <recommendedName>
        <fullName evidence="7">Ribosomal RNA large subunit methyltransferase K/L</fullName>
    </recommendedName>
    <domain>
        <recommendedName>
            <fullName evidence="7">23S rRNA m2G2445 methyltransferase</fullName>
            <ecNumber evidence="7">2.1.1.173</ecNumber>
        </recommendedName>
        <alternativeName>
            <fullName evidence="7">rRNA (guanine-N(2)-)-methyltransferase RlmL</fullName>
        </alternativeName>
    </domain>
    <domain>
        <recommendedName>
            <fullName evidence="7">23S rRNA m7G2069 methyltransferase</fullName>
            <ecNumber evidence="7">2.1.1.264</ecNumber>
        </recommendedName>
        <alternativeName>
            <fullName evidence="7">rRNA (guanine-N(7)-)-methyltransferase RlmK</fullName>
        </alternativeName>
    </domain>
</protein>
<dbReference type="FunFam" id="3.30.750.80:FF:000001">
    <property type="entry name" value="Ribosomal RNA large subunit methyltransferase K/L"/>
    <property type="match status" value="1"/>
</dbReference>
<evidence type="ECO:0000256" key="3">
    <source>
        <dbReference type="ARBA" id="ARBA00022603"/>
    </source>
</evidence>
<dbReference type="CDD" id="cd02440">
    <property type="entry name" value="AdoMet_MTases"/>
    <property type="match status" value="1"/>
</dbReference>
<comment type="subcellular location">
    <subcellularLocation>
        <location evidence="7">Cytoplasm</location>
    </subcellularLocation>
</comment>
<dbReference type="STRING" id="1123402.SAMN02583745_01010"/>
<dbReference type="SUPFAM" id="SSF53335">
    <property type="entry name" value="S-adenosyl-L-methionine-dependent methyltransferases"/>
    <property type="match status" value="2"/>
</dbReference>
<dbReference type="GO" id="GO:0003723">
    <property type="term" value="F:RNA binding"/>
    <property type="evidence" value="ECO:0007669"/>
    <property type="project" value="UniProtKB-UniRule"/>
</dbReference>
<dbReference type="PANTHER" id="PTHR47313:SF1">
    <property type="entry name" value="RIBOSOMAL RNA LARGE SUBUNIT METHYLTRANSFERASE K_L"/>
    <property type="match status" value="1"/>
</dbReference>
<dbReference type="PANTHER" id="PTHR47313">
    <property type="entry name" value="RIBOSOMAL RNA LARGE SUBUNIT METHYLTRANSFERASE K/L"/>
    <property type="match status" value="1"/>
</dbReference>
<evidence type="ECO:0000256" key="2">
    <source>
        <dbReference type="ARBA" id="ARBA00022552"/>
    </source>
</evidence>
<evidence type="ECO:0000259" key="10">
    <source>
        <dbReference type="PROSITE" id="PS51165"/>
    </source>
</evidence>
<dbReference type="NCBIfam" id="NF008748">
    <property type="entry name" value="PRK11783.1"/>
    <property type="match status" value="1"/>
</dbReference>
<dbReference type="GO" id="GO:0005737">
    <property type="term" value="C:cytoplasm"/>
    <property type="evidence" value="ECO:0007669"/>
    <property type="project" value="UniProtKB-SubCell"/>
</dbReference>
<evidence type="ECO:0000256" key="4">
    <source>
        <dbReference type="ARBA" id="ARBA00022679"/>
    </source>
</evidence>
<dbReference type="InterPro" id="IPR017244">
    <property type="entry name" value="23SrRNA_methyltr_KL"/>
</dbReference>
<dbReference type="InterPro" id="IPR029063">
    <property type="entry name" value="SAM-dependent_MTases_sf"/>
</dbReference>
<evidence type="ECO:0000256" key="7">
    <source>
        <dbReference type="HAMAP-Rule" id="MF_01858"/>
    </source>
</evidence>
<keyword evidence="4 7" id="KW-0808">Transferase</keyword>
<dbReference type="HAMAP" id="MF_01858">
    <property type="entry name" value="23SrRNA_methyltr_KL"/>
    <property type="match status" value="1"/>
</dbReference>
<feature type="region of interest" description="Disordered" evidence="9">
    <location>
        <begin position="406"/>
        <end position="427"/>
    </location>
</feature>
<dbReference type="InterPro" id="IPR019614">
    <property type="entry name" value="SAM-dep_methyl-trfase"/>
</dbReference>
<dbReference type="Gene3D" id="3.30.2130.30">
    <property type="match status" value="1"/>
</dbReference>
<dbReference type="Pfam" id="PF02926">
    <property type="entry name" value="THUMP"/>
    <property type="match status" value="1"/>
</dbReference>
<dbReference type="EMBL" id="FOHV01000006">
    <property type="protein sequence ID" value="SES96302.1"/>
    <property type="molecule type" value="Genomic_DNA"/>
</dbReference>
<dbReference type="Gene3D" id="3.30.750.80">
    <property type="entry name" value="RNA methyltransferase domain (HRMD) like"/>
    <property type="match status" value="1"/>
</dbReference>
<gene>
    <name evidence="7" type="primary">rlmL</name>
    <name evidence="11" type="ORF">SAMN02583745_01010</name>
</gene>
<dbReference type="OrthoDB" id="9809404at2"/>
<dbReference type="AlphaFoldDB" id="A0A1I0ARD6"/>
<comment type="function">
    <text evidence="7">Specifically methylates the guanine in position 2445 (m2G2445) and the guanine in position 2069 (m7G2069) of 23S rRNA.</text>
</comment>
<dbReference type="Pfam" id="PF01170">
    <property type="entry name" value="UPF0020"/>
    <property type="match status" value="1"/>
</dbReference>
<evidence type="ECO:0000256" key="9">
    <source>
        <dbReference type="SAM" id="MobiDB-lite"/>
    </source>
</evidence>
<sequence>MQTFFATCARGFEELLKQELESFGAQECKLTQGSVYFSSLSKENNESLALAYKSLLHTRFASRILLPLKTVPAYDDMTLYLGIKQMDWPNIIAEDASMVVHFTGENEEIRNTQYGAQRVKDAIVDRYLQDKLPRPHIDKNDPDIRVHIYLNKDEAHVSLDLSGEALNQRGYRTQTGAAPLKETLAAVIVKRSGWQVTTPLIDPFCGSGTLLIEAAMIASNMAANLLRHHWGFFAWKGHNPEIWQSVKQSALETANLGREALIKQCESTGPLFFGFDNDPVMIKHASKNAEQLGLRGVFEFQIADITELSNPIVVNTSDEPSHQITGTLLMNPPYGERLHSEPELIALYSQIGLQAKSHFPGWQLSVFTSSDMLLSCLQLRASKQFKAKNGPLECIQKNYALSSKKKAVDSNNNKQSHSDSNATSNIDKTIQSESNRAIIAVDFANRLKKNCQKLDKWAAAEGIECYRIYDADLPEYNVAIDRYAEYVVLQEYAPPKTVDEQVARKRRFDAINTTLAVLELSPQQLILKTRERQSGQKQYNRMAQKENMIEVNEYHAQFWVNLTDYLDTGLFLDHRLARRMLGEMAKGKDFLNLFSYTGSATVFAALGGAKSTTSVDLSNTYLNWAERNLQLNGISGRQHQLIQADCLYWLSVMQTELPQYDLIFVDPPTFSNSKRMHESFDVQRDYIEILQGLKALLRPNGTILFSNNRRGFKLDNEAVNTIGFNATNITDKTRSLDFARNKHIHQSWLIKHND</sequence>
<dbReference type="GO" id="GO:0052915">
    <property type="term" value="F:23S rRNA (guanine(2445)-N(2))-methyltransferase activity"/>
    <property type="evidence" value="ECO:0007669"/>
    <property type="project" value="UniProtKB-UniRule"/>
</dbReference>
<keyword evidence="1 7" id="KW-0963">Cytoplasm</keyword>
<comment type="catalytic activity">
    <reaction evidence="7">
        <text>guanosine(2445) in 23S rRNA + S-adenosyl-L-methionine = N(2)-methylguanosine(2445) in 23S rRNA + S-adenosyl-L-homocysteine + H(+)</text>
        <dbReference type="Rhea" id="RHEA:42740"/>
        <dbReference type="Rhea" id="RHEA-COMP:10215"/>
        <dbReference type="Rhea" id="RHEA-COMP:10216"/>
        <dbReference type="ChEBI" id="CHEBI:15378"/>
        <dbReference type="ChEBI" id="CHEBI:57856"/>
        <dbReference type="ChEBI" id="CHEBI:59789"/>
        <dbReference type="ChEBI" id="CHEBI:74269"/>
        <dbReference type="ChEBI" id="CHEBI:74481"/>
        <dbReference type="EC" id="2.1.1.173"/>
    </reaction>
</comment>
<evidence type="ECO:0000256" key="1">
    <source>
        <dbReference type="ARBA" id="ARBA00022490"/>
    </source>
</evidence>
<keyword evidence="5 7" id="KW-0949">S-adenosyl-L-methionine</keyword>
<dbReference type="RefSeq" id="WP_093318306.1">
    <property type="nucleotide sequence ID" value="NZ_FOHV01000006.1"/>
</dbReference>
<dbReference type="PROSITE" id="PS51165">
    <property type="entry name" value="THUMP"/>
    <property type="match status" value="1"/>
</dbReference>
<dbReference type="Proteomes" id="UP000242642">
    <property type="component" value="Unassembled WGS sequence"/>
</dbReference>
<keyword evidence="12" id="KW-1185">Reference proteome</keyword>
<dbReference type="SMART" id="SM00981">
    <property type="entry name" value="THUMP"/>
    <property type="match status" value="1"/>
</dbReference>
<dbReference type="InterPro" id="IPR004114">
    <property type="entry name" value="THUMP_dom"/>
</dbReference>
<dbReference type="PROSITE" id="PS01261">
    <property type="entry name" value="UPF0020"/>
    <property type="match status" value="1"/>
</dbReference>
<evidence type="ECO:0000256" key="8">
    <source>
        <dbReference type="PROSITE-ProRule" id="PRU00529"/>
    </source>
</evidence>
<name>A0A1I0ARD6_9GAMM</name>
<keyword evidence="3 7" id="KW-0489">Methyltransferase</keyword>
<dbReference type="InterPro" id="IPR053943">
    <property type="entry name" value="RlmKL-like_Mtase_CS"/>
</dbReference>
<dbReference type="Gene3D" id="3.40.50.150">
    <property type="entry name" value="Vaccinia Virus protein VP39"/>
    <property type="match status" value="2"/>
</dbReference>
<dbReference type="InterPro" id="IPR000241">
    <property type="entry name" value="RlmKL-like_Mtase"/>
</dbReference>
<proteinExistence type="inferred from homology"/>
<evidence type="ECO:0000256" key="5">
    <source>
        <dbReference type="ARBA" id="ARBA00022691"/>
    </source>
</evidence>
<dbReference type="EC" id="2.1.1.264" evidence="7"/>
<evidence type="ECO:0000256" key="6">
    <source>
        <dbReference type="ARBA" id="ARBA00022884"/>
    </source>
</evidence>
<comment type="catalytic activity">
    <reaction evidence="7">
        <text>guanosine(2069) in 23S rRNA + S-adenosyl-L-methionine = N(2)-methylguanosine(2069) in 23S rRNA + S-adenosyl-L-homocysteine + H(+)</text>
        <dbReference type="Rhea" id="RHEA:43772"/>
        <dbReference type="Rhea" id="RHEA-COMP:10688"/>
        <dbReference type="Rhea" id="RHEA-COMP:10689"/>
        <dbReference type="ChEBI" id="CHEBI:15378"/>
        <dbReference type="ChEBI" id="CHEBI:57856"/>
        <dbReference type="ChEBI" id="CHEBI:59789"/>
        <dbReference type="ChEBI" id="CHEBI:74269"/>
        <dbReference type="ChEBI" id="CHEBI:74481"/>
        <dbReference type="EC" id="2.1.1.264"/>
    </reaction>
</comment>
<keyword evidence="2 7" id="KW-0698">rRNA processing</keyword>
<dbReference type="FunFam" id="3.40.50.150:FF:000039">
    <property type="entry name" value="Ribosomal RNA large subunit methyltransferase K/L"/>
    <property type="match status" value="1"/>
</dbReference>
<feature type="domain" description="THUMP" evidence="10">
    <location>
        <begin position="50"/>
        <end position="161"/>
    </location>
</feature>
<dbReference type="GO" id="GO:0070043">
    <property type="term" value="F:rRNA (guanine-N7-)-methyltransferase activity"/>
    <property type="evidence" value="ECO:0007669"/>
    <property type="project" value="UniProtKB-UniRule"/>
</dbReference>
<keyword evidence="6 8" id="KW-0694">RNA-binding</keyword>
<accession>A0A1I0ARD6</accession>
<dbReference type="Pfam" id="PF22020">
    <property type="entry name" value="RlmL_1st"/>
    <property type="match status" value="1"/>
</dbReference>
<dbReference type="CDD" id="cd11715">
    <property type="entry name" value="THUMP_AdoMetMT"/>
    <property type="match status" value="1"/>
</dbReference>
<dbReference type="PIRSF" id="PIRSF037618">
    <property type="entry name" value="RNA_Mtase_bacteria_prd"/>
    <property type="match status" value="1"/>
</dbReference>
<feature type="compositionally biased region" description="Polar residues" evidence="9">
    <location>
        <begin position="409"/>
        <end position="427"/>
    </location>
</feature>
<comment type="similarity">
    <text evidence="7">Belongs to the methyltransferase superfamily. RlmKL family.</text>
</comment>
<dbReference type="Pfam" id="PF10672">
    <property type="entry name" value="Methyltrans_SAM"/>
    <property type="match status" value="1"/>
</dbReference>
<evidence type="ECO:0000313" key="12">
    <source>
        <dbReference type="Proteomes" id="UP000242642"/>
    </source>
</evidence>
<organism evidence="11 12">
    <name type="scientific">Thorsellia anophelis DSM 18579</name>
    <dbReference type="NCBI Taxonomy" id="1123402"/>
    <lineage>
        <taxon>Bacteria</taxon>
        <taxon>Pseudomonadati</taxon>
        <taxon>Pseudomonadota</taxon>
        <taxon>Gammaproteobacteria</taxon>
        <taxon>Enterobacterales</taxon>
        <taxon>Thorselliaceae</taxon>
        <taxon>Thorsellia</taxon>
    </lineage>
</organism>
<dbReference type="InterPro" id="IPR054170">
    <property type="entry name" value="RlmL_1st"/>
</dbReference>
<dbReference type="EC" id="2.1.1.173" evidence="7"/>